<sequence>MFQNNTFDLNKIFSGSVKLKNNKKNIYNLSGSYLLNFEFILISFKNFFFLVD</sequence>
<feature type="transmembrane region" description="Helical" evidence="1">
    <location>
        <begin position="33"/>
        <end position="51"/>
    </location>
</feature>
<name>M6V0Q3_9LEPT</name>
<keyword evidence="1" id="KW-0472">Membrane</keyword>
<reference evidence="2 3" key="1">
    <citation type="submission" date="2013-01" db="EMBL/GenBank/DDBJ databases">
        <authorList>
            <person name="Harkins D.M."/>
            <person name="Durkin A.S."/>
            <person name="Brinkac L.M."/>
            <person name="Haft D.H."/>
            <person name="Selengut J.D."/>
            <person name="Sanka R."/>
            <person name="DePew J."/>
            <person name="Purushe J."/>
            <person name="Matthias M.A."/>
            <person name="Vinetz J.M."/>
            <person name="Sutton G.G."/>
            <person name="Nierman W.C."/>
            <person name="Fouts D.E."/>
        </authorList>
    </citation>
    <scope>NUCLEOTIDE SEQUENCE [LARGE SCALE GENOMIC DNA]</scope>
    <source>
        <strain evidence="2 3">ZUN142</strain>
    </source>
</reference>
<gene>
    <name evidence="2" type="ORF">LEP1GSC186_2480</name>
</gene>
<evidence type="ECO:0000313" key="3">
    <source>
        <dbReference type="Proteomes" id="UP000012153"/>
    </source>
</evidence>
<dbReference type="EMBL" id="AHOP02000001">
    <property type="protein sequence ID" value="EMO43128.1"/>
    <property type="molecule type" value="Genomic_DNA"/>
</dbReference>
<keyword evidence="1" id="KW-1133">Transmembrane helix</keyword>
<proteinExistence type="predicted"/>
<evidence type="ECO:0000313" key="2">
    <source>
        <dbReference type="EMBL" id="EMO43128.1"/>
    </source>
</evidence>
<comment type="caution">
    <text evidence="2">The sequence shown here is derived from an EMBL/GenBank/DDBJ whole genome shotgun (WGS) entry which is preliminary data.</text>
</comment>
<organism evidence="2 3">
    <name type="scientific">Leptospira noguchii serovar Autumnalis str. ZUN142</name>
    <dbReference type="NCBI Taxonomy" id="1085540"/>
    <lineage>
        <taxon>Bacteria</taxon>
        <taxon>Pseudomonadati</taxon>
        <taxon>Spirochaetota</taxon>
        <taxon>Spirochaetia</taxon>
        <taxon>Leptospirales</taxon>
        <taxon>Leptospiraceae</taxon>
        <taxon>Leptospira</taxon>
    </lineage>
</organism>
<keyword evidence="1" id="KW-0812">Transmembrane</keyword>
<accession>M6V0Q3</accession>
<dbReference type="Proteomes" id="UP000012153">
    <property type="component" value="Unassembled WGS sequence"/>
</dbReference>
<dbReference type="AlphaFoldDB" id="M6V0Q3"/>
<evidence type="ECO:0000256" key="1">
    <source>
        <dbReference type="SAM" id="Phobius"/>
    </source>
</evidence>
<protein>
    <submittedName>
        <fullName evidence="2">Uncharacterized protein</fullName>
    </submittedName>
</protein>